<evidence type="ECO:0000256" key="1">
    <source>
        <dbReference type="ARBA" id="ARBA00004141"/>
    </source>
</evidence>
<dbReference type="GO" id="GO:0016020">
    <property type="term" value="C:membrane"/>
    <property type="evidence" value="ECO:0007669"/>
    <property type="project" value="UniProtKB-SubCell"/>
</dbReference>
<feature type="non-terminal residue" evidence="8">
    <location>
        <position position="1"/>
    </location>
</feature>
<dbReference type="InterPro" id="IPR019421">
    <property type="entry name" value="7TM_GPCR_serpentine_rcpt_Srd"/>
</dbReference>
<comment type="similarity">
    <text evidence="2">Belongs to the nematode receptor-like protein srd family.</text>
</comment>
<evidence type="ECO:0000256" key="4">
    <source>
        <dbReference type="ARBA" id="ARBA00022989"/>
    </source>
</evidence>
<name>A0AAV5T6B2_9BILA</name>
<dbReference type="PANTHER" id="PTHR22945:SF40">
    <property type="entry name" value="SERPENTINE RECEPTOR, CLASS D (DELTA)-RELATED"/>
    <property type="match status" value="1"/>
</dbReference>
<feature type="non-terminal residue" evidence="8">
    <location>
        <position position="112"/>
    </location>
</feature>
<evidence type="ECO:0008006" key="10">
    <source>
        <dbReference type="Google" id="ProtNLM"/>
    </source>
</evidence>
<evidence type="ECO:0000256" key="2">
    <source>
        <dbReference type="ARBA" id="ARBA00009166"/>
    </source>
</evidence>
<feature type="transmembrane region" description="Helical" evidence="6">
    <location>
        <begin position="67"/>
        <end position="88"/>
    </location>
</feature>
<evidence type="ECO:0000256" key="7">
    <source>
        <dbReference type="SAM" id="SignalP"/>
    </source>
</evidence>
<protein>
    <recommendedName>
        <fullName evidence="10">G protein-coupled receptor</fullName>
    </recommendedName>
</protein>
<evidence type="ECO:0000256" key="3">
    <source>
        <dbReference type="ARBA" id="ARBA00022692"/>
    </source>
</evidence>
<keyword evidence="3 6" id="KW-0812">Transmembrane</keyword>
<reference evidence="8" key="1">
    <citation type="submission" date="2023-10" db="EMBL/GenBank/DDBJ databases">
        <title>Genome assembly of Pristionchus species.</title>
        <authorList>
            <person name="Yoshida K."/>
            <person name="Sommer R.J."/>
        </authorList>
    </citation>
    <scope>NUCLEOTIDE SEQUENCE</scope>
    <source>
        <strain evidence="8">RS0144</strain>
    </source>
</reference>
<keyword evidence="5 6" id="KW-0472">Membrane</keyword>
<sequence length="112" mass="12816">RLRSINRRTVFVLLLCFVAPHVTALAIFFSTAQIPDEEARRLIEEHVPQYANEKTVIASDHLLSPPIAYTLCYVCIVVYPVLVVFWKLRSKTVSALKNKSNQMSVARRAHHQ</sequence>
<comment type="subcellular location">
    <subcellularLocation>
        <location evidence="1">Membrane</location>
        <topology evidence="1">Multi-pass membrane protein</topology>
    </subcellularLocation>
</comment>
<proteinExistence type="inferred from homology"/>
<feature type="signal peptide" evidence="7">
    <location>
        <begin position="1"/>
        <end position="24"/>
    </location>
</feature>
<evidence type="ECO:0000313" key="9">
    <source>
        <dbReference type="Proteomes" id="UP001432027"/>
    </source>
</evidence>
<keyword evidence="7" id="KW-0732">Signal</keyword>
<dbReference type="EMBL" id="BTSX01000003">
    <property type="protein sequence ID" value="GMS87231.1"/>
    <property type="molecule type" value="Genomic_DNA"/>
</dbReference>
<evidence type="ECO:0000256" key="5">
    <source>
        <dbReference type="ARBA" id="ARBA00023136"/>
    </source>
</evidence>
<accession>A0AAV5T6B2</accession>
<organism evidence="8 9">
    <name type="scientific">Pristionchus entomophagus</name>
    <dbReference type="NCBI Taxonomy" id="358040"/>
    <lineage>
        <taxon>Eukaryota</taxon>
        <taxon>Metazoa</taxon>
        <taxon>Ecdysozoa</taxon>
        <taxon>Nematoda</taxon>
        <taxon>Chromadorea</taxon>
        <taxon>Rhabditida</taxon>
        <taxon>Rhabditina</taxon>
        <taxon>Diplogasteromorpha</taxon>
        <taxon>Diplogasteroidea</taxon>
        <taxon>Neodiplogasteridae</taxon>
        <taxon>Pristionchus</taxon>
    </lineage>
</organism>
<dbReference type="InterPro" id="IPR050920">
    <property type="entry name" value="Nematode_rcpt-like_delta"/>
</dbReference>
<keyword evidence="4 6" id="KW-1133">Transmembrane helix</keyword>
<gene>
    <name evidence="8" type="ORF">PENTCL1PPCAC_9406</name>
</gene>
<evidence type="ECO:0000256" key="6">
    <source>
        <dbReference type="SAM" id="Phobius"/>
    </source>
</evidence>
<evidence type="ECO:0000313" key="8">
    <source>
        <dbReference type="EMBL" id="GMS87231.1"/>
    </source>
</evidence>
<dbReference type="Proteomes" id="UP001432027">
    <property type="component" value="Unassembled WGS sequence"/>
</dbReference>
<dbReference type="Pfam" id="PF10317">
    <property type="entry name" value="7TM_GPCR_Srd"/>
    <property type="match status" value="1"/>
</dbReference>
<comment type="caution">
    <text evidence="8">The sequence shown here is derived from an EMBL/GenBank/DDBJ whole genome shotgun (WGS) entry which is preliminary data.</text>
</comment>
<dbReference type="PANTHER" id="PTHR22945">
    <property type="entry name" value="SERPENTINE RECEPTOR, CLASS D DELTA"/>
    <property type="match status" value="1"/>
</dbReference>
<feature type="chain" id="PRO_5043955321" description="G protein-coupled receptor" evidence="7">
    <location>
        <begin position="25"/>
        <end position="112"/>
    </location>
</feature>
<dbReference type="AlphaFoldDB" id="A0AAV5T6B2"/>
<keyword evidence="9" id="KW-1185">Reference proteome</keyword>